<evidence type="ECO:0000313" key="4">
    <source>
        <dbReference type="Proteomes" id="UP000192903"/>
    </source>
</evidence>
<proteinExistence type="predicted"/>
<sequence length="135" mass="15801">MQQHSLWRAYSYAWITLAFFVFSLVGHWLFGWFAFVQEQAEHGQPIELSGYLVEMLRDTFENWQSEFLQLLWQVGGLAFFLFLGSPQSKEGSDRLEAKIDVILRKVDPQDGEGVIRDLDERYSGRHTDEPHAHRP</sequence>
<accession>A0A1X7F9M7</accession>
<evidence type="ECO:0000256" key="2">
    <source>
        <dbReference type="SAM" id="Phobius"/>
    </source>
</evidence>
<feature type="region of interest" description="Disordered" evidence="1">
    <location>
        <begin position="114"/>
        <end position="135"/>
    </location>
</feature>
<keyword evidence="2" id="KW-1133">Transmembrane helix</keyword>
<reference evidence="4" key="1">
    <citation type="submission" date="2017-04" db="EMBL/GenBank/DDBJ databases">
        <authorList>
            <person name="Varghese N."/>
            <person name="Submissions S."/>
        </authorList>
    </citation>
    <scope>NUCLEOTIDE SEQUENCE [LARGE SCALE GENOMIC DNA]</scope>
    <source>
        <strain evidence="4">B4P</strain>
    </source>
</reference>
<dbReference type="AlphaFoldDB" id="A0A1X7F9M7"/>
<feature type="transmembrane region" description="Helical" evidence="2">
    <location>
        <begin position="12"/>
        <end position="35"/>
    </location>
</feature>
<dbReference type="Pfam" id="PF20554">
    <property type="entry name" value="DUF6766"/>
    <property type="match status" value="1"/>
</dbReference>
<keyword evidence="4" id="KW-1185">Reference proteome</keyword>
<protein>
    <submittedName>
        <fullName evidence="3">Uncharacterized protein</fullName>
    </submittedName>
</protein>
<dbReference type="STRING" id="464029.SAMN02982989_2482"/>
<feature type="transmembrane region" description="Helical" evidence="2">
    <location>
        <begin position="67"/>
        <end position="84"/>
    </location>
</feature>
<keyword evidence="2" id="KW-0812">Transmembrane</keyword>
<dbReference type="EMBL" id="FXAF01000006">
    <property type="protein sequence ID" value="SMF47870.1"/>
    <property type="molecule type" value="Genomic_DNA"/>
</dbReference>
<name>A0A1X7F9M7_9HYPH</name>
<dbReference type="Proteomes" id="UP000192903">
    <property type="component" value="Unassembled WGS sequence"/>
</dbReference>
<dbReference type="RefSeq" id="WP_085422663.1">
    <property type="nucleotide sequence ID" value="NZ_FXAF01000006.1"/>
</dbReference>
<evidence type="ECO:0000313" key="3">
    <source>
        <dbReference type="EMBL" id="SMF47870.1"/>
    </source>
</evidence>
<dbReference type="InterPro" id="IPR046657">
    <property type="entry name" value="DUF6766"/>
</dbReference>
<gene>
    <name evidence="3" type="ORF">SAMN02982989_2482</name>
</gene>
<organism evidence="3 4">
    <name type="scientific">Xaviernesmea oryzae</name>
    <dbReference type="NCBI Taxonomy" id="464029"/>
    <lineage>
        <taxon>Bacteria</taxon>
        <taxon>Pseudomonadati</taxon>
        <taxon>Pseudomonadota</taxon>
        <taxon>Alphaproteobacteria</taxon>
        <taxon>Hyphomicrobiales</taxon>
        <taxon>Rhizobiaceae</taxon>
        <taxon>Rhizobium/Agrobacterium group</taxon>
        <taxon>Xaviernesmea</taxon>
    </lineage>
</organism>
<dbReference type="OrthoDB" id="187863at2"/>
<keyword evidence="2" id="KW-0472">Membrane</keyword>
<evidence type="ECO:0000256" key="1">
    <source>
        <dbReference type="SAM" id="MobiDB-lite"/>
    </source>
</evidence>